<evidence type="ECO:0000313" key="1">
    <source>
        <dbReference type="EMBL" id="GME97431.1"/>
    </source>
</evidence>
<organism evidence="1 2">
    <name type="scientific">Ambrosiozyma monospora</name>
    <name type="common">Yeast</name>
    <name type="synonym">Endomycopsis monosporus</name>
    <dbReference type="NCBI Taxonomy" id="43982"/>
    <lineage>
        <taxon>Eukaryota</taxon>
        <taxon>Fungi</taxon>
        <taxon>Dikarya</taxon>
        <taxon>Ascomycota</taxon>
        <taxon>Saccharomycotina</taxon>
        <taxon>Pichiomycetes</taxon>
        <taxon>Pichiales</taxon>
        <taxon>Pichiaceae</taxon>
        <taxon>Ambrosiozyma</taxon>
    </lineage>
</organism>
<proteinExistence type="predicted"/>
<protein>
    <submittedName>
        <fullName evidence="1">Unnamed protein product</fullName>
    </submittedName>
</protein>
<name>A0ACB5TY24_AMBMO</name>
<accession>A0ACB5TY24</accession>
<gene>
    <name evidence="1" type="ORF">Amon02_001023800</name>
</gene>
<dbReference type="Proteomes" id="UP001165064">
    <property type="component" value="Unassembled WGS sequence"/>
</dbReference>
<evidence type="ECO:0000313" key="2">
    <source>
        <dbReference type="Proteomes" id="UP001165064"/>
    </source>
</evidence>
<keyword evidence="2" id="KW-1185">Reference proteome</keyword>
<sequence length="287" mass="30418">MPMTGETKLRAQINVYPRTDNQKRDNNVAASYLILPSFTYSAFPVVADLHGGIPISSDSSSVAVTTDTTTTTPSVTPGPSSSVAPATASPAITVDVSYAGVIDNIHFSAINDDLHYVSEGEAFYHDGETLQNTTIVVANGKFDASASIGSELNPISFVATADNTDQTVYPATVFAEFTYQTVVTPFLPQNTAAAKRKLVKRAAGGDRTFTFSASTTLSTQISHSTLTSTSTEPSSTQSTSTSSTSTSPKNIPSPSYSAKYNDDGSIDVTIFVDSELGEYEYSVSDWF</sequence>
<comment type="caution">
    <text evidence="1">The sequence shown here is derived from an EMBL/GenBank/DDBJ whole genome shotgun (WGS) entry which is preliminary data.</text>
</comment>
<reference evidence="1" key="1">
    <citation type="submission" date="2023-04" db="EMBL/GenBank/DDBJ databases">
        <title>Ambrosiozyma monospora NBRC 10751.</title>
        <authorList>
            <person name="Ichikawa N."/>
            <person name="Sato H."/>
            <person name="Tonouchi N."/>
        </authorList>
    </citation>
    <scope>NUCLEOTIDE SEQUENCE</scope>
    <source>
        <strain evidence="1">NBRC 10751</strain>
    </source>
</reference>
<dbReference type="EMBL" id="BSXS01010112">
    <property type="protein sequence ID" value="GME97431.1"/>
    <property type="molecule type" value="Genomic_DNA"/>
</dbReference>